<protein>
    <submittedName>
        <fullName evidence="2">Uncharacterized protein</fullName>
    </submittedName>
</protein>
<dbReference type="OrthoDB" id="1935929at2759"/>
<keyword evidence="3" id="KW-1185">Reference proteome</keyword>
<evidence type="ECO:0000256" key="1">
    <source>
        <dbReference type="SAM" id="MobiDB-lite"/>
    </source>
</evidence>
<organism evidence="2 3">
    <name type="scientific">Coptis chinensis</name>
    <dbReference type="NCBI Taxonomy" id="261450"/>
    <lineage>
        <taxon>Eukaryota</taxon>
        <taxon>Viridiplantae</taxon>
        <taxon>Streptophyta</taxon>
        <taxon>Embryophyta</taxon>
        <taxon>Tracheophyta</taxon>
        <taxon>Spermatophyta</taxon>
        <taxon>Magnoliopsida</taxon>
        <taxon>Ranunculales</taxon>
        <taxon>Ranunculaceae</taxon>
        <taxon>Coptidoideae</taxon>
        <taxon>Coptis</taxon>
    </lineage>
</organism>
<dbReference type="AlphaFoldDB" id="A0A835LGS5"/>
<dbReference type="InterPro" id="IPR036691">
    <property type="entry name" value="Endo/exonu/phosph_ase_sf"/>
</dbReference>
<sequence>MSIGSQISHAESTKIPQAEPTPLNLLHISEDPSLLPMWEIGSASSSHHQDGEPAHTIINDLALIDIGFQGYPYTWSNKRTSPDNIQKRLDRALVNIDWYTLFPNATLVHKAAIGSDHCPILLDTQPSPKTTPKPFKF</sequence>
<dbReference type="PANTHER" id="PTHR33710">
    <property type="entry name" value="BNAC02G09200D PROTEIN"/>
    <property type="match status" value="1"/>
</dbReference>
<accession>A0A835LGS5</accession>
<gene>
    <name evidence="2" type="ORF">IFM89_028832</name>
</gene>
<name>A0A835LGS5_9MAGN</name>
<comment type="caution">
    <text evidence="2">The sequence shown here is derived from an EMBL/GenBank/DDBJ whole genome shotgun (WGS) entry which is preliminary data.</text>
</comment>
<dbReference type="EMBL" id="JADFTS010000008">
    <property type="protein sequence ID" value="KAF9594175.1"/>
    <property type="molecule type" value="Genomic_DNA"/>
</dbReference>
<reference evidence="2 3" key="1">
    <citation type="submission" date="2020-10" db="EMBL/GenBank/DDBJ databases">
        <title>The Coptis chinensis genome and diversification of protoberbering-type alkaloids.</title>
        <authorList>
            <person name="Wang B."/>
            <person name="Shu S."/>
            <person name="Song C."/>
            <person name="Liu Y."/>
        </authorList>
    </citation>
    <scope>NUCLEOTIDE SEQUENCE [LARGE SCALE GENOMIC DNA]</scope>
    <source>
        <strain evidence="2">HL-2020</strain>
        <tissue evidence="2">Leaf</tissue>
    </source>
</reference>
<feature type="compositionally biased region" description="Polar residues" evidence="1">
    <location>
        <begin position="1"/>
        <end position="10"/>
    </location>
</feature>
<dbReference type="Proteomes" id="UP000631114">
    <property type="component" value="Unassembled WGS sequence"/>
</dbReference>
<evidence type="ECO:0000313" key="2">
    <source>
        <dbReference type="EMBL" id="KAF9594175.1"/>
    </source>
</evidence>
<evidence type="ECO:0000313" key="3">
    <source>
        <dbReference type="Proteomes" id="UP000631114"/>
    </source>
</evidence>
<dbReference type="SUPFAM" id="SSF56219">
    <property type="entry name" value="DNase I-like"/>
    <property type="match status" value="1"/>
</dbReference>
<feature type="region of interest" description="Disordered" evidence="1">
    <location>
        <begin position="1"/>
        <end position="21"/>
    </location>
</feature>
<dbReference type="PANTHER" id="PTHR33710:SF71">
    <property type="entry name" value="ENDONUCLEASE_EXONUCLEASE_PHOSPHATASE DOMAIN-CONTAINING PROTEIN"/>
    <property type="match status" value="1"/>
</dbReference>
<proteinExistence type="predicted"/>
<dbReference type="Gene3D" id="3.60.10.10">
    <property type="entry name" value="Endonuclease/exonuclease/phosphatase"/>
    <property type="match status" value="1"/>
</dbReference>